<dbReference type="Proteomes" id="UP000257109">
    <property type="component" value="Unassembled WGS sequence"/>
</dbReference>
<feature type="non-terminal residue" evidence="1">
    <location>
        <position position="1"/>
    </location>
</feature>
<evidence type="ECO:0000313" key="2">
    <source>
        <dbReference type="Proteomes" id="UP000257109"/>
    </source>
</evidence>
<evidence type="ECO:0000313" key="1">
    <source>
        <dbReference type="EMBL" id="RDX84544.1"/>
    </source>
</evidence>
<proteinExistence type="predicted"/>
<gene>
    <name evidence="1" type="ORF">CR513_34395</name>
</gene>
<protein>
    <submittedName>
        <fullName evidence="1">Uncharacterized protein</fullName>
    </submittedName>
</protein>
<keyword evidence="2" id="KW-1185">Reference proteome</keyword>
<dbReference type="AlphaFoldDB" id="A0A371G1U4"/>
<accession>A0A371G1U4</accession>
<name>A0A371G1U4_MUCPR</name>
<dbReference type="EMBL" id="QJKJ01007016">
    <property type="protein sequence ID" value="RDX84544.1"/>
    <property type="molecule type" value="Genomic_DNA"/>
</dbReference>
<comment type="caution">
    <text evidence="1">The sequence shown here is derived from an EMBL/GenBank/DDBJ whole genome shotgun (WGS) entry which is preliminary data.</text>
</comment>
<sequence length="102" mass="11874">MCLIIIKRSILEAFQGSIPKSQSARKFLIKFEQFFTINEKAEVINLLAKLISMKYKGKRNIRKYIMKMSNLASNQFGEDLLMHLVLISFLTHFGQFKVNDNT</sequence>
<reference evidence="1" key="1">
    <citation type="submission" date="2018-05" db="EMBL/GenBank/DDBJ databases">
        <title>Draft genome of Mucuna pruriens seed.</title>
        <authorList>
            <person name="Nnadi N.E."/>
            <person name="Vos R."/>
            <person name="Hasami M.H."/>
            <person name="Devisetty U.K."/>
            <person name="Aguiy J.C."/>
        </authorList>
    </citation>
    <scope>NUCLEOTIDE SEQUENCE [LARGE SCALE GENOMIC DNA]</scope>
    <source>
        <strain evidence="1">JCA_2017</strain>
    </source>
</reference>
<organism evidence="1 2">
    <name type="scientific">Mucuna pruriens</name>
    <name type="common">Velvet bean</name>
    <name type="synonym">Dolichos pruriens</name>
    <dbReference type="NCBI Taxonomy" id="157652"/>
    <lineage>
        <taxon>Eukaryota</taxon>
        <taxon>Viridiplantae</taxon>
        <taxon>Streptophyta</taxon>
        <taxon>Embryophyta</taxon>
        <taxon>Tracheophyta</taxon>
        <taxon>Spermatophyta</taxon>
        <taxon>Magnoliopsida</taxon>
        <taxon>eudicotyledons</taxon>
        <taxon>Gunneridae</taxon>
        <taxon>Pentapetalae</taxon>
        <taxon>rosids</taxon>
        <taxon>fabids</taxon>
        <taxon>Fabales</taxon>
        <taxon>Fabaceae</taxon>
        <taxon>Papilionoideae</taxon>
        <taxon>50 kb inversion clade</taxon>
        <taxon>NPAAA clade</taxon>
        <taxon>indigoferoid/millettioid clade</taxon>
        <taxon>Phaseoleae</taxon>
        <taxon>Mucuna</taxon>
    </lineage>
</organism>
<dbReference type="OrthoDB" id="1713025at2759"/>